<dbReference type="OrthoDB" id="10254221at2759"/>
<keyword evidence="4" id="KW-1185">Reference proteome</keyword>
<evidence type="ECO:0000259" key="2">
    <source>
        <dbReference type="Pfam" id="PF13460"/>
    </source>
</evidence>
<reference evidence="3 4" key="1">
    <citation type="submission" date="2019-01" db="EMBL/GenBank/DDBJ databases">
        <title>Draft genome sequence of Psathyrella aberdarensis IHI B618.</title>
        <authorList>
            <person name="Buettner E."/>
            <person name="Kellner H."/>
        </authorList>
    </citation>
    <scope>NUCLEOTIDE SEQUENCE [LARGE SCALE GENOMIC DNA]</scope>
    <source>
        <strain evidence="3 4">IHI B618</strain>
    </source>
</reference>
<evidence type="ECO:0000313" key="4">
    <source>
        <dbReference type="Proteomes" id="UP000290288"/>
    </source>
</evidence>
<proteinExistence type="inferred from homology"/>
<accession>A0A4V1Q500</accession>
<dbReference type="STRING" id="2316362.A0A4V1Q500"/>
<comment type="caution">
    <text evidence="3">The sequence shown here is derived from an EMBL/GenBank/DDBJ whole genome shotgun (WGS) entry which is preliminary data.</text>
</comment>
<dbReference type="SUPFAM" id="SSF51735">
    <property type="entry name" value="NAD(P)-binding Rossmann-fold domains"/>
    <property type="match status" value="1"/>
</dbReference>
<dbReference type="Gene3D" id="3.40.50.720">
    <property type="entry name" value="NAD(P)-binding Rossmann-like Domain"/>
    <property type="match status" value="1"/>
</dbReference>
<dbReference type="Proteomes" id="UP000290288">
    <property type="component" value="Unassembled WGS sequence"/>
</dbReference>
<comment type="similarity">
    <text evidence="1">Belongs to the avfA family.</text>
</comment>
<dbReference type="AlphaFoldDB" id="A0A4V1Q500"/>
<dbReference type="PANTHER" id="PTHR43355">
    <property type="entry name" value="FLAVIN REDUCTASE (NADPH)"/>
    <property type="match status" value="1"/>
</dbReference>
<protein>
    <recommendedName>
        <fullName evidence="2">NAD(P)-binding domain-containing protein</fullName>
    </recommendedName>
</protein>
<sequence>MPRLLILGATGACGVLLIREALQTYKQCTVIVYARSPEKLPEDLSSNESVIVIQGQLTDQDALGKALEGVDAVLSSLGPGAGHPAGTPLAKAYQDLLLSMKKHGVKRLILLGTASIKDPNDKFSWAYAALIKGVATFAPSAYAEVVAIGETVEANGDGIDWTIVRVPFLTNKDSTATVAGYTGDGKVGTRLSRKAFAAFVLGEVEKREWIRMRPLISSP</sequence>
<dbReference type="InterPro" id="IPR016040">
    <property type="entry name" value="NAD(P)-bd_dom"/>
</dbReference>
<dbReference type="InterPro" id="IPR051606">
    <property type="entry name" value="Polyketide_Oxido-like"/>
</dbReference>
<name>A0A4V1Q500_9AGAR</name>
<evidence type="ECO:0000256" key="1">
    <source>
        <dbReference type="ARBA" id="ARBA00038376"/>
    </source>
</evidence>
<dbReference type="EMBL" id="SDEE01000031">
    <property type="protein sequence ID" value="RXW23858.1"/>
    <property type="molecule type" value="Genomic_DNA"/>
</dbReference>
<gene>
    <name evidence="3" type="ORF">EST38_g2019</name>
</gene>
<dbReference type="GO" id="GO:0016646">
    <property type="term" value="F:oxidoreductase activity, acting on the CH-NH group of donors, NAD or NADP as acceptor"/>
    <property type="evidence" value="ECO:0007669"/>
    <property type="project" value="TreeGrafter"/>
</dbReference>
<dbReference type="Pfam" id="PF13460">
    <property type="entry name" value="NAD_binding_10"/>
    <property type="match status" value="1"/>
</dbReference>
<evidence type="ECO:0000313" key="3">
    <source>
        <dbReference type="EMBL" id="RXW23858.1"/>
    </source>
</evidence>
<dbReference type="PANTHER" id="PTHR43355:SF2">
    <property type="entry name" value="FLAVIN REDUCTASE (NADPH)"/>
    <property type="match status" value="1"/>
</dbReference>
<organism evidence="3 4">
    <name type="scientific">Candolleomyces aberdarensis</name>
    <dbReference type="NCBI Taxonomy" id="2316362"/>
    <lineage>
        <taxon>Eukaryota</taxon>
        <taxon>Fungi</taxon>
        <taxon>Dikarya</taxon>
        <taxon>Basidiomycota</taxon>
        <taxon>Agaricomycotina</taxon>
        <taxon>Agaricomycetes</taxon>
        <taxon>Agaricomycetidae</taxon>
        <taxon>Agaricales</taxon>
        <taxon>Agaricineae</taxon>
        <taxon>Psathyrellaceae</taxon>
        <taxon>Candolleomyces</taxon>
    </lineage>
</organism>
<feature type="domain" description="NAD(P)-binding" evidence="2">
    <location>
        <begin position="8"/>
        <end position="203"/>
    </location>
</feature>
<dbReference type="InterPro" id="IPR036291">
    <property type="entry name" value="NAD(P)-bd_dom_sf"/>
</dbReference>